<name>A0A9E7D136_9FLAO</name>
<feature type="transmembrane region" description="Helical" evidence="7">
    <location>
        <begin position="371"/>
        <end position="393"/>
    </location>
</feature>
<dbReference type="InterPro" id="IPR025857">
    <property type="entry name" value="MacB_PCD"/>
</dbReference>
<dbReference type="Pfam" id="PF02687">
    <property type="entry name" value="FtsX"/>
    <property type="match status" value="1"/>
</dbReference>
<protein>
    <submittedName>
        <fullName evidence="10">ABC transporter permease</fullName>
    </submittedName>
</protein>
<dbReference type="EMBL" id="CP094358">
    <property type="protein sequence ID" value="UOB18970.1"/>
    <property type="molecule type" value="Genomic_DNA"/>
</dbReference>
<keyword evidence="11" id="KW-1185">Reference proteome</keyword>
<dbReference type="PANTHER" id="PTHR30572">
    <property type="entry name" value="MEMBRANE COMPONENT OF TRANSPORTER-RELATED"/>
    <property type="match status" value="1"/>
</dbReference>
<dbReference type="RefSeq" id="WP_255845587.1">
    <property type="nucleotide sequence ID" value="NZ_CP094358.1"/>
</dbReference>
<dbReference type="KEGG" id="fbm:MQE35_06655"/>
<evidence type="ECO:0000259" key="9">
    <source>
        <dbReference type="Pfam" id="PF12704"/>
    </source>
</evidence>
<organism evidence="10 11">
    <name type="scientific">Abyssalbus ytuae</name>
    <dbReference type="NCBI Taxonomy" id="2926907"/>
    <lineage>
        <taxon>Bacteria</taxon>
        <taxon>Pseudomonadati</taxon>
        <taxon>Bacteroidota</taxon>
        <taxon>Flavobacteriia</taxon>
        <taxon>Flavobacteriales</taxon>
        <taxon>Flavobacteriaceae</taxon>
        <taxon>Abyssalbus</taxon>
    </lineage>
</organism>
<keyword evidence="4 7" id="KW-1133">Transmembrane helix</keyword>
<evidence type="ECO:0000256" key="2">
    <source>
        <dbReference type="ARBA" id="ARBA00022475"/>
    </source>
</evidence>
<dbReference type="Pfam" id="PF12704">
    <property type="entry name" value="MacB_PCD"/>
    <property type="match status" value="1"/>
</dbReference>
<comment type="subcellular location">
    <subcellularLocation>
        <location evidence="1">Cell membrane</location>
        <topology evidence="1">Multi-pass membrane protein</topology>
    </subcellularLocation>
</comment>
<dbReference type="InterPro" id="IPR050250">
    <property type="entry name" value="Macrolide_Exporter_MacB"/>
</dbReference>
<sequence length="410" mass="46255">MFSRDRWQEIFETIRKNKLRTFLSGFTVALGILIFTVLFGMGNGLKNTFYEFFLDDATNILFVYPGRTTMPYKGFKQGRQIQFKNDDLEDIKKDFAFYLDYITPRLGRSGLAKYKVESNSYNIRAVAPSHQLNEKTIIMKGRYINENDILNKSKNIVIGRLVEIDLFGKEEDALGKYIDIDNIAYKVIGVFQDDGGDNEERRIYMPYTTRQLIEKGTDKIDMMVVAFRKELGYAGAMAFERDLYKYMKDKHNIAPDDQNGMYIQNMADILQQNMAFANVLQLVVLFVGIGTLIAGVIGISNIMVFVVKERTKELGVRKALGATPGSVIGLVLQESIFITTIAGFIGLFLGIGTLSLIGNKLKDYFITNPEVGLGTVIFATVLLIFFGVIAGYVPARRAARIKPIVALRDE</sequence>
<evidence type="ECO:0000256" key="7">
    <source>
        <dbReference type="SAM" id="Phobius"/>
    </source>
</evidence>
<evidence type="ECO:0000256" key="4">
    <source>
        <dbReference type="ARBA" id="ARBA00022989"/>
    </source>
</evidence>
<feature type="transmembrane region" description="Helical" evidence="7">
    <location>
        <begin position="279"/>
        <end position="306"/>
    </location>
</feature>
<dbReference type="GO" id="GO:0022857">
    <property type="term" value="F:transmembrane transporter activity"/>
    <property type="evidence" value="ECO:0007669"/>
    <property type="project" value="TreeGrafter"/>
</dbReference>
<dbReference type="AlphaFoldDB" id="A0A9E7D136"/>
<keyword evidence="3 7" id="KW-0812">Transmembrane</keyword>
<dbReference type="PANTHER" id="PTHR30572:SF4">
    <property type="entry name" value="ABC TRANSPORTER PERMEASE YTRF"/>
    <property type="match status" value="1"/>
</dbReference>
<evidence type="ECO:0000256" key="6">
    <source>
        <dbReference type="ARBA" id="ARBA00038076"/>
    </source>
</evidence>
<feature type="domain" description="MacB-like periplasmic core" evidence="9">
    <location>
        <begin position="21"/>
        <end position="227"/>
    </location>
</feature>
<evidence type="ECO:0000256" key="3">
    <source>
        <dbReference type="ARBA" id="ARBA00022692"/>
    </source>
</evidence>
<reference evidence="10" key="1">
    <citation type="submission" date="2022-03" db="EMBL/GenBank/DDBJ databases">
        <title>Description of Abyssus ytuae gen. nov., sp. nov., a novel member of the family Flavobacteriaceae isolated from the sediment of Mariana Trench.</title>
        <authorList>
            <person name="Zhang J."/>
            <person name="Xu X."/>
        </authorList>
    </citation>
    <scope>NUCLEOTIDE SEQUENCE</scope>
    <source>
        <strain evidence="10">MT3330</strain>
    </source>
</reference>
<gene>
    <name evidence="10" type="ORF">MQE35_06655</name>
</gene>
<evidence type="ECO:0000313" key="10">
    <source>
        <dbReference type="EMBL" id="UOB18970.1"/>
    </source>
</evidence>
<feature type="transmembrane region" description="Helical" evidence="7">
    <location>
        <begin position="21"/>
        <end position="41"/>
    </location>
</feature>
<dbReference type="InterPro" id="IPR003838">
    <property type="entry name" value="ABC3_permease_C"/>
</dbReference>
<accession>A0A9E7D136</accession>
<evidence type="ECO:0000256" key="5">
    <source>
        <dbReference type="ARBA" id="ARBA00023136"/>
    </source>
</evidence>
<keyword evidence="2" id="KW-1003">Cell membrane</keyword>
<feature type="domain" description="ABC3 transporter permease C-terminal" evidence="8">
    <location>
        <begin position="286"/>
        <end position="403"/>
    </location>
</feature>
<evidence type="ECO:0000259" key="8">
    <source>
        <dbReference type="Pfam" id="PF02687"/>
    </source>
</evidence>
<dbReference type="Proteomes" id="UP000831290">
    <property type="component" value="Chromosome"/>
</dbReference>
<proteinExistence type="inferred from homology"/>
<keyword evidence="5 7" id="KW-0472">Membrane</keyword>
<feature type="transmembrane region" description="Helical" evidence="7">
    <location>
        <begin position="327"/>
        <end position="351"/>
    </location>
</feature>
<comment type="similarity">
    <text evidence="6">Belongs to the ABC-4 integral membrane protein family.</text>
</comment>
<evidence type="ECO:0000313" key="11">
    <source>
        <dbReference type="Proteomes" id="UP000831290"/>
    </source>
</evidence>
<evidence type="ECO:0000256" key="1">
    <source>
        <dbReference type="ARBA" id="ARBA00004651"/>
    </source>
</evidence>
<dbReference type="GO" id="GO:0005886">
    <property type="term" value="C:plasma membrane"/>
    <property type="evidence" value="ECO:0007669"/>
    <property type="project" value="UniProtKB-SubCell"/>
</dbReference>